<organism evidence="2">
    <name type="scientific">bioreactor metagenome</name>
    <dbReference type="NCBI Taxonomy" id="1076179"/>
    <lineage>
        <taxon>unclassified sequences</taxon>
        <taxon>metagenomes</taxon>
        <taxon>ecological metagenomes</taxon>
    </lineage>
</organism>
<sequence length="156" mass="17228">MLRLPLSYILIRTFPESLVLILVGMILLGIKIDIKNLIKKGIFLGVVITAIRMLPINFGVHTILAMIVLAFILYKSCGKQLVKSIIATCCIWISLALSEGIYILIATNILSVPFKHLTNTQAYGAIITLPSLLILIGIAILIKLVMDKLNILLARY</sequence>
<evidence type="ECO:0000256" key="1">
    <source>
        <dbReference type="SAM" id="Phobius"/>
    </source>
</evidence>
<proteinExistence type="predicted"/>
<feature type="transmembrane region" description="Helical" evidence="1">
    <location>
        <begin position="6"/>
        <end position="30"/>
    </location>
</feature>
<feature type="transmembrane region" description="Helical" evidence="1">
    <location>
        <begin position="85"/>
        <end position="110"/>
    </location>
</feature>
<evidence type="ECO:0000313" key="2">
    <source>
        <dbReference type="EMBL" id="MPM97013.1"/>
    </source>
</evidence>
<accession>A0A645E886</accession>
<reference evidence="2" key="1">
    <citation type="submission" date="2019-08" db="EMBL/GenBank/DDBJ databases">
        <authorList>
            <person name="Kucharzyk K."/>
            <person name="Murdoch R.W."/>
            <person name="Higgins S."/>
            <person name="Loffler F."/>
        </authorList>
    </citation>
    <scope>NUCLEOTIDE SEQUENCE</scope>
</reference>
<dbReference type="EMBL" id="VSSQ01043342">
    <property type="protein sequence ID" value="MPM97013.1"/>
    <property type="molecule type" value="Genomic_DNA"/>
</dbReference>
<feature type="transmembrane region" description="Helical" evidence="1">
    <location>
        <begin position="122"/>
        <end position="146"/>
    </location>
</feature>
<comment type="caution">
    <text evidence="2">The sequence shown here is derived from an EMBL/GenBank/DDBJ whole genome shotgun (WGS) entry which is preliminary data.</text>
</comment>
<keyword evidence="1" id="KW-0472">Membrane</keyword>
<keyword evidence="1" id="KW-0812">Transmembrane</keyword>
<protein>
    <submittedName>
        <fullName evidence="2">Uncharacterized protein</fullName>
    </submittedName>
</protein>
<gene>
    <name evidence="2" type="ORF">SDC9_144184</name>
</gene>
<name>A0A645E886_9ZZZZ</name>
<dbReference type="AlphaFoldDB" id="A0A645E886"/>
<keyword evidence="1" id="KW-1133">Transmembrane helix</keyword>
<feature type="transmembrane region" description="Helical" evidence="1">
    <location>
        <begin position="42"/>
        <end position="73"/>
    </location>
</feature>